<evidence type="ECO:0000313" key="3">
    <source>
        <dbReference type="Proteomes" id="UP000190750"/>
    </source>
</evidence>
<dbReference type="STRING" id="28066.RF819_05830"/>
<dbReference type="PANTHER" id="PTHR32182:SF22">
    <property type="entry name" value="ATP-DEPENDENT ENDONUCLEASE, OLD FAMILY-RELATED"/>
    <property type="match status" value="1"/>
</dbReference>
<accession>A0A1T1AQD1</accession>
<dbReference type="PANTHER" id="PTHR32182">
    <property type="entry name" value="DNA REPLICATION AND REPAIR PROTEIN RECF"/>
    <property type="match status" value="1"/>
</dbReference>
<proteinExistence type="predicted"/>
<dbReference type="GO" id="GO:0000731">
    <property type="term" value="P:DNA synthesis involved in DNA repair"/>
    <property type="evidence" value="ECO:0007669"/>
    <property type="project" value="TreeGrafter"/>
</dbReference>
<name>A0A1T1AQD1_RHOFE</name>
<organism evidence="2 3">
    <name type="scientific">Rhodoferax fermentans</name>
    <dbReference type="NCBI Taxonomy" id="28066"/>
    <lineage>
        <taxon>Bacteria</taxon>
        <taxon>Pseudomonadati</taxon>
        <taxon>Pseudomonadota</taxon>
        <taxon>Betaproteobacteria</taxon>
        <taxon>Burkholderiales</taxon>
        <taxon>Comamonadaceae</taxon>
        <taxon>Rhodoferax</taxon>
    </lineage>
</organism>
<sequence>MALKKLSYIEYEGEARQWTLKPLDFGTSNLVVGKNATGKSRLINVTTSLMMILTGRRTAENSGAGHYYAEFLINGIKYVYELATKQKAVLLERLSVNGEPRLERDASGEGKVYYEKEGKFLDFSMEATAIAFQGRKDRLQHPFIVELADWAEASATYAFGGEFGKLTFMMESSVQTQSNGQSSGGDEPNNPLKTYLDGWRQFGEPFDEAIVEDMRALGFPVTAVHAEQLDSTILSPAPQASLIALALVEEGVTDHVTQLTMSQGMYRALALTIKLNWATFTGKRGLILIDDLGEGLDYERSCKAIELTMQKAEQGGAQVIVTSNDRFVMNAVPLESWVALKRDGSTVEGFTARNSPEAFKNFRYTGLSNFDFFTSQSFH</sequence>
<dbReference type="RefSeq" id="WP_078364097.1">
    <property type="nucleotide sequence ID" value="NZ_MTJN01000002.1"/>
</dbReference>
<dbReference type="Gene3D" id="3.40.50.300">
    <property type="entry name" value="P-loop containing nucleotide triphosphate hydrolases"/>
    <property type="match status" value="1"/>
</dbReference>
<dbReference type="InterPro" id="IPR027417">
    <property type="entry name" value="P-loop_NTPase"/>
</dbReference>
<evidence type="ECO:0008006" key="4">
    <source>
        <dbReference type="Google" id="ProtNLM"/>
    </source>
</evidence>
<evidence type="ECO:0000313" key="2">
    <source>
        <dbReference type="EMBL" id="OOV06311.1"/>
    </source>
</evidence>
<dbReference type="SUPFAM" id="SSF52540">
    <property type="entry name" value="P-loop containing nucleoside triphosphate hydrolases"/>
    <property type="match status" value="1"/>
</dbReference>
<dbReference type="AlphaFoldDB" id="A0A1T1AQD1"/>
<dbReference type="OrthoDB" id="994504at2"/>
<reference evidence="2 3" key="1">
    <citation type="submission" date="2017-01" db="EMBL/GenBank/DDBJ databases">
        <title>Genome sequencing of Rhodoferax fermentans JCM 7819.</title>
        <authorList>
            <person name="Kim Y.J."/>
            <person name="Farh M.E.-A."/>
            <person name="Yang D.-C."/>
        </authorList>
    </citation>
    <scope>NUCLEOTIDE SEQUENCE [LARGE SCALE GENOMIC DNA]</scope>
    <source>
        <strain evidence="2 3">JCM 7819</strain>
    </source>
</reference>
<keyword evidence="3" id="KW-1185">Reference proteome</keyword>
<protein>
    <recommendedName>
        <fullName evidence="4">ATPase AAA-type core domain-containing protein</fullName>
    </recommendedName>
</protein>
<evidence type="ECO:0000256" key="1">
    <source>
        <dbReference type="SAM" id="MobiDB-lite"/>
    </source>
</evidence>
<dbReference type="Proteomes" id="UP000190750">
    <property type="component" value="Unassembled WGS sequence"/>
</dbReference>
<dbReference type="EMBL" id="MTJN01000002">
    <property type="protein sequence ID" value="OOV06311.1"/>
    <property type="molecule type" value="Genomic_DNA"/>
</dbReference>
<gene>
    <name evidence="2" type="ORF">RF819_05830</name>
</gene>
<dbReference type="GO" id="GO:0006302">
    <property type="term" value="P:double-strand break repair"/>
    <property type="evidence" value="ECO:0007669"/>
    <property type="project" value="TreeGrafter"/>
</dbReference>
<comment type="caution">
    <text evidence="2">The sequence shown here is derived from an EMBL/GenBank/DDBJ whole genome shotgun (WGS) entry which is preliminary data.</text>
</comment>
<feature type="region of interest" description="Disordered" evidence="1">
    <location>
        <begin position="174"/>
        <end position="194"/>
    </location>
</feature>